<keyword evidence="1" id="KW-0812">Transmembrane</keyword>
<dbReference type="AlphaFoldDB" id="A0A6A7A856"/>
<evidence type="ECO:0000313" key="3">
    <source>
        <dbReference type="Proteomes" id="UP000799424"/>
    </source>
</evidence>
<dbReference type="Proteomes" id="UP000799424">
    <property type="component" value="Unassembled WGS sequence"/>
</dbReference>
<name>A0A6A7A856_9PLEO</name>
<sequence length="187" mass="20124">MYVNNPLQRAGPAANIYTPSTYTRYALHTPSTSGSGSARLAPSNRLRRTRCKGDGIGSLVGSAGLGGRVSCSRFATAPSSGSWAVRSLAKRRAEGPSSFISKGGRWSQDDERMLGVGWWIMVLSLGWWVSAVPFLCTKLQALQDAGTDREVGPNRRVVKCGSDYCFCSAKEYASRPATALGRSLYYG</sequence>
<proteinExistence type="predicted"/>
<feature type="transmembrane region" description="Helical" evidence="1">
    <location>
        <begin position="116"/>
        <end position="136"/>
    </location>
</feature>
<organism evidence="2 3">
    <name type="scientific">Ophiobolus disseminans</name>
    <dbReference type="NCBI Taxonomy" id="1469910"/>
    <lineage>
        <taxon>Eukaryota</taxon>
        <taxon>Fungi</taxon>
        <taxon>Dikarya</taxon>
        <taxon>Ascomycota</taxon>
        <taxon>Pezizomycotina</taxon>
        <taxon>Dothideomycetes</taxon>
        <taxon>Pleosporomycetidae</taxon>
        <taxon>Pleosporales</taxon>
        <taxon>Pleosporineae</taxon>
        <taxon>Phaeosphaeriaceae</taxon>
        <taxon>Ophiobolus</taxon>
    </lineage>
</organism>
<dbReference type="EMBL" id="MU006222">
    <property type="protein sequence ID" value="KAF2828785.1"/>
    <property type="molecule type" value="Genomic_DNA"/>
</dbReference>
<gene>
    <name evidence="2" type="ORF">CC86DRAFT_380653</name>
</gene>
<reference evidence="2" key="1">
    <citation type="journal article" date="2020" name="Stud. Mycol.">
        <title>101 Dothideomycetes genomes: a test case for predicting lifestyles and emergence of pathogens.</title>
        <authorList>
            <person name="Haridas S."/>
            <person name="Albert R."/>
            <person name="Binder M."/>
            <person name="Bloem J."/>
            <person name="Labutti K."/>
            <person name="Salamov A."/>
            <person name="Andreopoulos B."/>
            <person name="Baker S."/>
            <person name="Barry K."/>
            <person name="Bills G."/>
            <person name="Bluhm B."/>
            <person name="Cannon C."/>
            <person name="Castanera R."/>
            <person name="Culley D."/>
            <person name="Daum C."/>
            <person name="Ezra D."/>
            <person name="Gonzalez J."/>
            <person name="Henrissat B."/>
            <person name="Kuo A."/>
            <person name="Liang C."/>
            <person name="Lipzen A."/>
            <person name="Lutzoni F."/>
            <person name="Magnuson J."/>
            <person name="Mondo S."/>
            <person name="Nolan M."/>
            <person name="Ohm R."/>
            <person name="Pangilinan J."/>
            <person name="Park H.-J."/>
            <person name="Ramirez L."/>
            <person name="Alfaro M."/>
            <person name="Sun H."/>
            <person name="Tritt A."/>
            <person name="Yoshinaga Y."/>
            <person name="Zwiers L.-H."/>
            <person name="Turgeon B."/>
            <person name="Goodwin S."/>
            <person name="Spatafora J."/>
            <person name="Crous P."/>
            <person name="Grigoriev I."/>
        </authorList>
    </citation>
    <scope>NUCLEOTIDE SEQUENCE</scope>
    <source>
        <strain evidence="2">CBS 113818</strain>
    </source>
</reference>
<accession>A0A6A7A856</accession>
<evidence type="ECO:0000313" key="2">
    <source>
        <dbReference type="EMBL" id="KAF2828785.1"/>
    </source>
</evidence>
<protein>
    <submittedName>
        <fullName evidence="2">Uncharacterized protein</fullName>
    </submittedName>
</protein>
<evidence type="ECO:0000256" key="1">
    <source>
        <dbReference type="SAM" id="Phobius"/>
    </source>
</evidence>
<keyword evidence="1" id="KW-0472">Membrane</keyword>
<keyword evidence="3" id="KW-1185">Reference proteome</keyword>
<keyword evidence="1" id="KW-1133">Transmembrane helix</keyword>